<sequence length="143" mass="16238">MAAQKLTKARLIQILVLLAVLITAFVWRTITYKEASPVGEVSVVCQKESGECFEDASKRKIEIRLIQHDDKGGNQYQLQVPLNFDVSQVTLLSPAESRQKTLITLFVTKHFKTGDFFLPEDSSTSDGWRVRIESNDTVYILKF</sequence>
<comment type="caution">
    <text evidence="2">The sequence shown here is derived from an EMBL/GenBank/DDBJ whole genome shotgun (WGS) entry which is preliminary data.</text>
</comment>
<organism evidence="2 3">
    <name type="scientific">Photobacterium galatheae</name>
    <dbReference type="NCBI Taxonomy" id="1654360"/>
    <lineage>
        <taxon>Bacteria</taxon>
        <taxon>Pseudomonadati</taxon>
        <taxon>Pseudomonadota</taxon>
        <taxon>Gammaproteobacteria</taxon>
        <taxon>Vibrionales</taxon>
        <taxon>Vibrionaceae</taxon>
        <taxon>Photobacterium</taxon>
    </lineage>
</organism>
<keyword evidence="1" id="KW-0472">Membrane</keyword>
<reference evidence="2 3" key="1">
    <citation type="submission" date="2014-04" db="EMBL/GenBank/DDBJ databases">
        <title>Draft genome sequence of Photobacterium halotolerans S2753: a solonamide, ngercheumicin and holomycin producer.</title>
        <authorList>
            <person name="Machado H.R."/>
            <person name="Gram L."/>
        </authorList>
    </citation>
    <scope>NUCLEOTIDE SEQUENCE [LARGE SCALE GENOMIC DNA]</scope>
    <source>
        <strain evidence="2 3">S2753</strain>
    </source>
</reference>
<keyword evidence="3" id="KW-1185">Reference proteome</keyword>
<dbReference type="RefSeq" id="WP_152547982.1">
    <property type="nucleotide sequence ID" value="NZ_JAGSGC010000006.1"/>
</dbReference>
<dbReference type="Proteomes" id="UP000027192">
    <property type="component" value="Unassembled WGS sequence"/>
</dbReference>
<evidence type="ECO:0000313" key="3">
    <source>
        <dbReference type="Proteomes" id="UP000027192"/>
    </source>
</evidence>
<gene>
    <name evidence="2" type="ORF">EA58_10455</name>
</gene>
<dbReference type="EMBL" id="JMIB01000021">
    <property type="protein sequence ID" value="KDM91441.1"/>
    <property type="molecule type" value="Genomic_DNA"/>
</dbReference>
<feature type="transmembrane region" description="Helical" evidence="1">
    <location>
        <begin position="12"/>
        <end position="30"/>
    </location>
</feature>
<evidence type="ECO:0000313" key="2">
    <source>
        <dbReference type="EMBL" id="KDM91441.1"/>
    </source>
</evidence>
<dbReference type="OrthoDB" id="5917376at2"/>
<keyword evidence="1" id="KW-0812">Transmembrane</keyword>
<accession>A0A066RQN1</accession>
<proteinExistence type="predicted"/>
<dbReference type="STRING" id="1654360.EA58_10455"/>
<name>A0A066RQN1_9GAMM</name>
<protein>
    <submittedName>
        <fullName evidence="2">Uncharacterized protein</fullName>
    </submittedName>
</protein>
<evidence type="ECO:0000256" key="1">
    <source>
        <dbReference type="SAM" id="Phobius"/>
    </source>
</evidence>
<keyword evidence="1" id="KW-1133">Transmembrane helix</keyword>
<dbReference type="AlphaFoldDB" id="A0A066RQN1"/>